<dbReference type="RefSeq" id="WP_202855369.1">
    <property type="nucleotide sequence ID" value="NZ_JAEUGD010000019.1"/>
</dbReference>
<feature type="compositionally biased region" description="Polar residues" evidence="1">
    <location>
        <begin position="42"/>
        <end position="58"/>
    </location>
</feature>
<evidence type="ECO:0000313" key="2">
    <source>
        <dbReference type="EMBL" id="MBL6445819.1"/>
    </source>
</evidence>
<dbReference type="EMBL" id="JAEUGD010000019">
    <property type="protein sequence ID" value="MBL6445819.1"/>
    <property type="molecule type" value="Genomic_DNA"/>
</dbReference>
<protein>
    <submittedName>
        <fullName evidence="2">Uncharacterized protein</fullName>
    </submittedName>
</protein>
<dbReference type="AlphaFoldDB" id="A0A937KBD6"/>
<dbReference type="Proteomes" id="UP000614216">
    <property type="component" value="Unassembled WGS sequence"/>
</dbReference>
<sequence>MEKVKFEVTLDEAKKIFEALGKLPFAEVYELIGKLNDQANATFSSNATGNRENGYNTKDQNDFLK</sequence>
<organism evidence="2 3">
    <name type="scientific">Fulvivirga marina</name>
    <dbReference type="NCBI Taxonomy" id="2494733"/>
    <lineage>
        <taxon>Bacteria</taxon>
        <taxon>Pseudomonadati</taxon>
        <taxon>Bacteroidota</taxon>
        <taxon>Cytophagia</taxon>
        <taxon>Cytophagales</taxon>
        <taxon>Fulvivirgaceae</taxon>
        <taxon>Fulvivirga</taxon>
    </lineage>
</organism>
<evidence type="ECO:0000313" key="3">
    <source>
        <dbReference type="Proteomes" id="UP000614216"/>
    </source>
</evidence>
<keyword evidence="3" id="KW-1185">Reference proteome</keyword>
<evidence type="ECO:0000256" key="1">
    <source>
        <dbReference type="SAM" id="MobiDB-lite"/>
    </source>
</evidence>
<reference evidence="2" key="1">
    <citation type="submission" date="2021-01" db="EMBL/GenBank/DDBJ databases">
        <title>Fulvivirga kasyanovii gen. nov., sp nov., a novel member of the phylum Bacteroidetes isolated from seawater in a mussel farm.</title>
        <authorList>
            <person name="Zhao L.-H."/>
            <person name="Wang Z.-J."/>
        </authorList>
    </citation>
    <scope>NUCLEOTIDE SEQUENCE</scope>
    <source>
        <strain evidence="2">29W222</strain>
    </source>
</reference>
<comment type="caution">
    <text evidence="2">The sequence shown here is derived from an EMBL/GenBank/DDBJ whole genome shotgun (WGS) entry which is preliminary data.</text>
</comment>
<gene>
    <name evidence="2" type="ORF">JMN32_05845</name>
</gene>
<name>A0A937KBD6_9BACT</name>
<proteinExistence type="predicted"/>
<accession>A0A937KBD6</accession>
<feature type="region of interest" description="Disordered" evidence="1">
    <location>
        <begin position="42"/>
        <end position="65"/>
    </location>
</feature>